<reference evidence="2" key="1">
    <citation type="submission" date="2020-05" db="EMBL/GenBank/DDBJ databases">
        <authorList>
            <person name="Chiriac C."/>
            <person name="Salcher M."/>
            <person name="Ghai R."/>
            <person name="Kavagutti S V."/>
        </authorList>
    </citation>
    <scope>NUCLEOTIDE SEQUENCE</scope>
</reference>
<protein>
    <submittedName>
        <fullName evidence="2">Single-strand annealing protein SAK3</fullName>
    </submittedName>
</protein>
<evidence type="ECO:0000313" key="2">
    <source>
        <dbReference type="EMBL" id="CAB5223425.1"/>
    </source>
</evidence>
<dbReference type="InterPro" id="IPR009425">
    <property type="entry name" value="DSRM_SSAP"/>
</dbReference>
<gene>
    <name evidence="2" type="ORF">UFOVP382_45</name>
</gene>
<dbReference type="Pfam" id="PF06378">
    <property type="entry name" value="SSAP_Sak"/>
    <property type="match status" value="1"/>
</dbReference>
<accession>A0A6J7X2S7</accession>
<sequence>MSKYAELRTIDVSKLVEKKNNLTYLSWAWAVDQLLLNDPAAVWEYPEPKLWGETVMIFCTVSAFGISRTAQLPVMDYRNQPIPNPNAFQVNTAMQRCLAKAIALHGIGLYIYNGEDLPPSDPQAVSNPLDVLPAAPVETVEPVVIVEHTDEPWNLMVPTMKLPYSTWPSALEWVVAFDDLQDVTVKATKRKASERMKILRELKESNAATLDRMGEALRLPLLARYQQRLTNLAPEAIKHGQ</sequence>
<dbReference type="EMBL" id="LR798319">
    <property type="protein sequence ID" value="CAB5223425.1"/>
    <property type="molecule type" value="Genomic_DNA"/>
</dbReference>
<feature type="domain" description="SSAP RNA binding" evidence="1">
    <location>
        <begin position="3"/>
        <end position="130"/>
    </location>
</feature>
<evidence type="ECO:0000259" key="1">
    <source>
        <dbReference type="Pfam" id="PF06378"/>
    </source>
</evidence>
<organism evidence="2">
    <name type="scientific">uncultured Caudovirales phage</name>
    <dbReference type="NCBI Taxonomy" id="2100421"/>
    <lineage>
        <taxon>Viruses</taxon>
        <taxon>Duplodnaviria</taxon>
        <taxon>Heunggongvirae</taxon>
        <taxon>Uroviricota</taxon>
        <taxon>Caudoviricetes</taxon>
        <taxon>Peduoviridae</taxon>
        <taxon>Maltschvirus</taxon>
        <taxon>Maltschvirus maltsch</taxon>
    </lineage>
</organism>
<proteinExistence type="predicted"/>
<name>A0A6J7X2S7_9CAUD</name>